<protein>
    <recommendedName>
        <fullName evidence="4">DUF4178 domain-containing protein</fullName>
    </recommendedName>
</protein>
<feature type="compositionally biased region" description="Gly residues" evidence="1">
    <location>
        <begin position="311"/>
        <end position="320"/>
    </location>
</feature>
<evidence type="ECO:0000256" key="1">
    <source>
        <dbReference type="SAM" id="MobiDB-lite"/>
    </source>
</evidence>
<evidence type="ECO:0000313" key="3">
    <source>
        <dbReference type="Proteomes" id="UP000185469"/>
    </source>
</evidence>
<evidence type="ECO:0000313" key="2">
    <source>
        <dbReference type="EMBL" id="APT91039.1"/>
    </source>
</evidence>
<proteinExistence type="predicted"/>
<feature type="compositionally biased region" description="Pro residues" evidence="1">
    <location>
        <begin position="321"/>
        <end position="331"/>
    </location>
</feature>
<dbReference type="STRING" id="1437874.CSPHI_08335"/>
<feature type="compositionally biased region" description="Low complexity" evidence="1">
    <location>
        <begin position="24"/>
        <end position="35"/>
    </location>
</feature>
<keyword evidence="3" id="KW-1185">Reference proteome</keyword>
<dbReference type="Proteomes" id="UP000185469">
    <property type="component" value="Chromosome"/>
</dbReference>
<sequence>MSNRWTDPTPDDPEDARSGKDDAAGIARDVAAGARHAPAGDSGAASDPGMDYGWDVSVNPADPPAGEGAAGSAPTPEAGAGATGPGHPGGEWANQGPGGGAGDAQFVSYHQDNPGSSAPQADWVHPDDATVVSHPDADGGNAAGHQPDWVHPDDAGSAAGAHSPADSGSAGGPDWVHPDAAGQRPDWVHPDDLGATGGAGSGTPDWVNPNPPPSDGGSAAASGAGGPDWVNPNPPPGAPSAGTPPHAGGSGAGVAPGPQPGPHHPVPGTDGMVNAGYGGTPPAGPGAMAQAPTPQPQWYGHGAPGTPQGIGPAGPAGPAGPGMPPAGPPPGIAAGTAQAGAAVHGGAAATGATGASSMLAGAALGGGVKTVGLILAVTLPLGFGSYQTVTHLAERADSSTSASENLPPLPSEEYVWQVASMETTDTDYSAFSFRNDDGVEVHCAFDLPDFSNLGVGVCATAEGYWNLDSGDELTSVNLKSGKSLDDPTEENPLPVNHGDIWDAETVDIPRNKRLRMPDYWTGVSGGWVYYDGYYLMKGLVEGGEAVFVLSPEGWKIYRR</sequence>
<name>A0A1L7CYR7_9CORY</name>
<organism evidence="2 3">
    <name type="scientific">Corynebacterium sphenisci DSM 44792</name>
    <dbReference type="NCBI Taxonomy" id="1437874"/>
    <lineage>
        <taxon>Bacteria</taxon>
        <taxon>Bacillati</taxon>
        <taxon>Actinomycetota</taxon>
        <taxon>Actinomycetes</taxon>
        <taxon>Mycobacteriales</taxon>
        <taxon>Corynebacteriaceae</taxon>
        <taxon>Corynebacterium</taxon>
    </lineage>
</organism>
<dbReference type="AlphaFoldDB" id="A0A1L7CYR7"/>
<dbReference type="EMBL" id="CP009248">
    <property type="protein sequence ID" value="APT91039.1"/>
    <property type="molecule type" value="Genomic_DNA"/>
</dbReference>
<evidence type="ECO:0008006" key="4">
    <source>
        <dbReference type="Google" id="ProtNLM"/>
    </source>
</evidence>
<dbReference type="KEGG" id="csph:CSPHI_08335"/>
<gene>
    <name evidence="2" type="ORF">CSPHI_08335</name>
</gene>
<accession>A0A1L7CYR7</accession>
<feature type="compositionally biased region" description="Low complexity" evidence="1">
    <location>
        <begin position="215"/>
        <end position="231"/>
    </location>
</feature>
<feature type="compositionally biased region" description="Polar residues" evidence="1">
    <location>
        <begin position="108"/>
        <end position="119"/>
    </location>
</feature>
<feature type="compositionally biased region" description="Low complexity" evidence="1">
    <location>
        <begin position="64"/>
        <end position="80"/>
    </location>
</feature>
<feature type="region of interest" description="Disordered" evidence="1">
    <location>
        <begin position="1"/>
        <end position="337"/>
    </location>
</feature>
<reference evidence="2 3" key="1">
    <citation type="submission" date="2014-08" db="EMBL/GenBank/DDBJ databases">
        <title>Complete genome sequence of Corynebacterium sphenisci CECT 5990(T) (=DSM 44792(T)), isolated from healthy wild penguins.</title>
        <authorList>
            <person name="Ruckert C."/>
            <person name="Albersmeier A."/>
            <person name="Winkler A."/>
            <person name="Kalinowski J."/>
        </authorList>
    </citation>
    <scope>NUCLEOTIDE SEQUENCE [LARGE SCALE GENOMIC DNA]</scope>
    <source>
        <strain evidence="2 3">DSM 44792</strain>
    </source>
</reference>